<evidence type="ECO:0000313" key="1">
    <source>
        <dbReference type="EMBL" id="GAD18960.1"/>
    </source>
</evidence>
<proteinExistence type="predicted"/>
<dbReference type="AlphaFoldDB" id="T1CYF1"/>
<comment type="caution">
    <text evidence="1">The sequence shown here is derived from an EMBL/GenBank/DDBJ whole genome shotgun (WGS) entry which is preliminary data.</text>
</comment>
<reference evidence="1 2" key="1">
    <citation type="journal article" date="2013" name="Genome Announc.">
        <title>Draft Genome Sequence of Helicobacter fennelliae Strain MRY12-0050, Isolated from a Bacteremia Patient.</title>
        <authorList>
            <person name="Rimbara E."/>
            <person name="Matsui M."/>
            <person name="Mori S."/>
            <person name="Suzuki S."/>
            <person name="Suzuki M."/>
            <person name="Kim H."/>
            <person name="Sekizuka T."/>
            <person name="Kuroda M."/>
            <person name="Shibayama K."/>
        </authorList>
    </citation>
    <scope>NUCLEOTIDE SEQUENCE [LARGE SCALE GENOMIC DNA]</scope>
    <source>
        <strain evidence="1 2">MRY12-0050</strain>
    </source>
</reference>
<keyword evidence="2" id="KW-1185">Reference proteome</keyword>
<protein>
    <submittedName>
        <fullName evidence="1">Uncharacterized protein</fullName>
    </submittedName>
</protein>
<name>T1CYF1_9HELI</name>
<organism evidence="1 2">
    <name type="scientific">Helicobacter fennelliae MRY12-0050</name>
    <dbReference type="NCBI Taxonomy" id="1325130"/>
    <lineage>
        <taxon>Bacteria</taxon>
        <taxon>Pseudomonadati</taxon>
        <taxon>Campylobacterota</taxon>
        <taxon>Epsilonproteobacteria</taxon>
        <taxon>Campylobacterales</taxon>
        <taxon>Helicobacteraceae</taxon>
        <taxon>Helicobacter</taxon>
    </lineage>
</organism>
<sequence length="62" mass="7076">MSFGLSYKEGIIADETSNKNLERRIYFGFCVLHRVFVFGLSQSLESINLNKILIPCFSKSTI</sequence>
<dbReference type="EMBL" id="BASD01000011">
    <property type="protein sequence ID" value="GAD18960.1"/>
    <property type="molecule type" value="Genomic_DNA"/>
</dbReference>
<dbReference type="Proteomes" id="UP000018143">
    <property type="component" value="Unassembled WGS sequence"/>
</dbReference>
<gene>
    <name evidence="1" type="ORF">HFN_0091</name>
</gene>
<evidence type="ECO:0000313" key="2">
    <source>
        <dbReference type="Proteomes" id="UP000018143"/>
    </source>
</evidence>
<accession>T1CYF1</accession>